<dbReference type="eggNOG" id="ENOG502Z7TX">
    <property type="taxonomic scope" value="Bacteria"/>
</dbReference>
<proteinExistence type="inferred from homology"/>
<dbReference type="RefSeq" id="WP_051857397.1">
    <property type="nucleotide sequence ID" value="NZ_JMTB01000114.1"/>
</dbReference>
<reference evidence="10" key="1">
    <citation type="submission" date="2014-05" db="EMBL/GenBank/DDBJ databases">
        <title>ATOL: Assembling a taxonomically balanced genome-scale reconstruction of the evolutionary history of the Enterobacteriaceae.</title>
        <authorList>
            <person name="Plunkett G. III"/>
            <person name="Neeno-Eckwall E.C."/>
            <person name="Glasner J.D."/>
            <person name="Perna N.T."/>
        </authorList>
    </citation>
    <scope>NUCLEOTIDE SEQUENCE [LARGE SCALE GENOMIC DNA]</scope>
    <source>
        <strain evidence="10">ATCC 49490</strain>
    </source>
</reference>
<gene>
    <name evidence="9" type="ORF">GTGU_04110</name>
</gene>
<dbReference type="GO" id="GO:0016787">
    <property type="term" value="F:hydrolase activity"/>
    <property type="evidence" value="ECO:0007669"/>
    <property type="project" value="UniProtKB-KW"/>
</dbReference>
<keyword evidence="10" id="KW-1185">Reference proteome</keyword>
<dbReference type="AlphaFoldDB" id="A0A084ZQC7"/>
<keyword evidence="6" id="KW-0378">Hydrolase</keyword>
<dbReference type="Proteomes" id="UP000028630">
    <property type="component" value="Unassembled WGS sequence"/>
</dbReference>
<evidence type="ECO:0000313" key="9">
    <source>
        <dbReference type="EMBL" id="KFB99671.1"/>
    </source>
</evidence>
<keyword evidence="5" id="KW-0255">Endonuclease</keyword>
<evidence type="ECO:0000256" key="5">
    <source>
        <dbReference type="ARBA" id="ARBA00022759"/>
    </source>
</evidence>
<dbReference type="GO" id="GO:0006260">
    <property type="term" value="P:DNA replication"/>
    <property type="evidence" value="ECO:0007669"/>
    <property type="project" value="UniProtKB-KW"/>
</dbReference>
<accession>A0A084ZQC7</accession>
<keyword evidence="4" id="KW-0540">Nuclease</keyword>
<comment type="function">
    <text evidence="1">Possible endonuclease which induces a single-strand cut and initiates DNA replication.</text>
</comment>
<keyword evidence="3" id="KW-0235">DNA replication</keyword>
<evidence type="ECO:0000259" key="8">
    <source>
        <dbReference type="Pfam" id="PF05840"/>
    </source>
</evidence>
<protein>
    <submittedName>
        <fullName evidence="9">Phage replication protein</fullName>
    </submittedName>
</protein>
<dbReference type="InterPro" id="IPR008766">
    <property type="entry name" value="Replication_gene_A-like"/>
</dbReference>
<feature type="domain" description="Replication gene A protein-like" evidence="8">
    <location>
        <begin position="187"/>
        <end position="506"/>
    </location>
</feature>
<dbReference type="Pfam" id="PF05840">
    <property type="entry name" value="Phage_GPA"/>
    <property type="match status" value="1"/>
</dbReference>
<evidence type="ECO:0000256" key="3">
    <source>
        <dbReference type="ARBA" id="ARBA00022705"/>
    </source>
</evidence>
<evidence type="ECO:0000313" key="10">
    <source>
        <dbReference type="Proteomes" id="UP000028630"/>
    </source>
</evidence>
<feature type="region of interest" description="Disordered" evidence="7">
    <location>
        <begin position="507"/>
        <end position="526"/>
    </location>
</feature>
<comment type="similarity">
    <text evidence="2">Belongs to the phage GPA family.</text>
</comment>
<evidence type="ECO:0000256" key="4">
    <source>
        <dbReference type="ARBA" id="ARBA00022722"/>
    </source>
</evidence>
<sequence>MSTLPEWEWNKPHTAVDPATFGLPAERTPLSRWIDCYDADGEKTRAARLGKSDDTTAQLPLAVMLDIAEDRDERNSELLVISAEERRRRRREFYGEEEVENLFSLPSYLRNPLMREVSFLRKKQKAAEQAGKNERPATVWIRGTLKRLIRRIERINSRFSTPAFQRVVISQRLDALMQLPELSKREVQTAATLTAGALESEFIRRCDRYGTAITPGDALDIYQYLARMAFSLNVVPPSWHSLRLDDNRRNDPDMEKLPGALARLTCATWWQRKLWRLRRVWREEQLRAAGLVSRQASPYLSREALTDFREQRRRMREFLKSYELVNEDDFTIGLDDVYYAGNSNPKHRRIEMMTTMKGLEMIAAERGDTAAFLTVTTPSRFHANNEDGTPNPKWDGSTVRDSSDYLVNVFFTAVRKKLNRQGLRWYGMRIAEPHHDGTVHWHMMMFSRPEDRDAIISVVRDIAVRADRAELGHDITPRFKCERVTADKGTPTSYIAKYIGKNIDGDAVSGNDKKTGKPLTDNDSSLSLSDSVERVTGWAGLHGVQQFRFFGIPSRQAWRELRRLASQMKRCPDGPQQLPDRRMDAVLAAADAGCFASYIMKQGGVLLPRDRYIIRPAYALAEKPNDYGENGIQLYGIWAPLIGTRSIVCTHPDNWQLVRKQKKAAPSAQQDLDLDLRCLSFDRQGDHAAPWTRGNNCPGAGRRESYPQNEVTDFTNMTPSERRDLMKRLRETAPVARRTRPVYTVDDTSVTSIVDFADSIGWKMNEWQAKRMAAGGEILRDGRYYCSHGDGRIYSRKAEAGEKPPYTRLDRRMRRGISTDENIRLPPPPGAASQQANELIVRWKNSLMKMS</sequence>
<dbReference type="GO" id="GO:0004519">
    <property type="term" value="F:endonuclease activity"/>
    <property type="evidence" value="ECO:0007669"/>
    <property type="project" value="UniProtKB-KW"/>
</dbReference>
<evidence type="ECO:0000256" key="6">
    <source>
        <dbReference type="ARBA" id="ARBA00022801"/>
    </source>
</evidence>
<evidence type="ECO:0000256" key="7">
    <source>
        <dbReference type="SAM" id="MobiDB-lite"/>
    </source>
</evidence>
<comment type="caution">
    <text evidence="9">The sequence shown here is derived from an EMBL/GenBank/DDBJ whole genome shotgun (WGS) entry which is preliminary data.</text>
</comment>
<organism evidence="9 10">
    <name type="scientific">Trabulsiella guamensis ATCC 49490</name>
    <dbReference type="NCBI Taxonomy" id="1005994"/>
    <lineage>
        <taxon>Bacteria</taxon>
        <taxon>Pseudomonadati</taxon>
        <taxon>Pseudomonadota</taxon>
        <taxon>Gammaproteobacteria</taxon>
        <taxon>Enterobacterales</taxon>
        <taxon>Enterobacteriaceae</taxon>
        <taxon>Trabulsiella</taxon>
    </lineage>
</organism>
<evidence type="ECO:0000256" key="2">
    <source>
        <dbReference type="ARBA" id="ARBA00009260"/>
    </source>
</evidence>
<dbReference type="EMBL" id="JMTB01000114">
    <property type="protein sequence ID" value="KFB99671.1"/>
    <property type="molecule type" value="Genomic_DNA"/>
</dbReference>
<evidence type="ECO:0000256" key="1">
    <source>
        <dbReference type="ARBA" id="ARBA00003293"/>
    </source>
</evidence>
<dbReference type="OrthoDB" id="5568266at2"/>
<name>A0A084ZQC7_9ENTR</name>